<keyword evidence="7" id="KW-0539">Nucleus</keyword>
<evidence type="ECO:0000256" key="3">
    <source>
        <dbReference type="ARBA" id="ARBA00006958"/>
    </source>
</evidence>
<keyword evidence="10" id="KW-1185">Reference proteome</keyword>
<sequence>MCVIFFLRIWVHPINKQREEKGVFHHLIQELQMDSDKHHKYFRMSAAQLEEILSNVGPDITKQDTNYRSAIQPNKSWLLSCVLRFILSALSCLAFSYRLGETTVSQAITDTCAAIITRMMPNHMSPPKEEDWRSIAERFMAKWNFPHCLGAIDGKHISIQAPPRSGSLYFNYKKHFSIVLMAVVDADYRFRVVQTGDYGRSSDGGVFASSALGRGLEAGNLSTPADGVLPGAEIEMPYVIVGDAAFPLKTYLMRPFSGRGELNYEKRIFNYRLSRARNVVENAFGILAARWRIFLTTIYLHPRKVDAIVLAACTLHNFLCRPGESLGWLEEQDVRLRDGPRMGGGRGGQVAERVRDNFCRYFVSPQGSVPWQNQMV</sequence>
<dbReference type="PANTHER" id="PTHR22930">
    <property type="match status" value="1"/>
</dbReference>
<evidence type="ECO:0000259" key="8">
    <source>
        <dbReference type="Pfam" id="PF13359"/>
    </source>
</evidence>
<keyword evidence="4" id="KW-0540">Nuclease</keyword>
<dbReference type="GO" id="GO:0016787">
    <property type="term" value="F:hydrolase activity"/>
    <property type="evidence" value="ECO:0007669"/>
    <property type="project" value="UniProtKB-KW"/>
</dbReference>
<dbReference type="Ensembl" id="ENSNMLT00000010240.1">
    <property type="protein sequence ID" value="ENSNMLP00000009037.1"/>
    <property type="gene ID" value="ENSNMLG00000006336.1"/>
</dbReference>
<evidence type="ECO:0000256" key="5">
    <source>
        <dbReference type="ARBA" id="ARBA00022723"/>
    </source>
</evidence>
<dbReference type="Proteomes" id="UP000694523">
    <property type="component" value="Unplaced"/>
</dbReference>
<keyword evidence="5" id="KW-0479">Metal-binding</keyword>
<evidence type="ECO:0000313" key="10">
    <source>
        <dbReference type="Proteomes" id="UP000694523"/>
    </source>
</evidence>
<evidence type="ECO:0000256" key="4">
    <source>
        <dbReference type="ARBA" id="ARBA00022722"/>
    </source>
</evidence>
<accession>A0A8C6SPQ9</accession>
<dbReference type="InterPro" id="IPR027806">
    <property type="entry name" value="HARBI1_dom"/>
</dbReference>
<dbReference type="GO" id="GO:0004518">
    <property type="term" value="F:nuclease activity"/>
    <property type="evidence" value="ECO:0007669"/>
    <property type="project" value="UniProtKB-KW"/>
</dbReference>
<comment type="cofactor">
    <cofactor evidence="1">
        <name>a divalent metal cation</name>
        <dbReference type="ChEBI" id="CHEBI:60240"/>
    </cofactor>
</comment>
<dbReference type="GO" id="GO:0005634">
    <property type="term" value="C:nucleus"/>
    <property type="evidence" value="ECO:0007669"/>
    <property type="project" value="UniProtKB-SubCell"/>
</dbReference>
<evidence type="ECO:0000256" key="1">
    <source>
        <dbReference type="ARBA" id="ARBA00001968"/>
    </source>
</evidence>
<evidence type="ECO:0000256" key="6">
    <source>
        <dbReference type="ARBA" id="ARBA00022801"/>
    </source>
</evidence>
<reference evidence="9" key="2">
    <citation type="submission" date="2025-09" db="UniProtKB">
        <authorList>
            <consortium name="Ensembl"/>
        </authorList>
    </citation>
    <scope>IDENTIFICATION</scope>
</reference>
<feature type="domain" description="DDE Tnp4" evidence="8">
    <location>
        <begin position="152"/>
        <end position="317"/>
    </location>
</feature>
<dbReference type="AlphaFoldDB" id="A0A8C6SPQ9"/>
<reference evidence="9" key="1">
    <citation type="submission" date="2025-08" db="UniProtKB">
        <authorList>
            <consortium name="Ensembl"/>
        </authorList>
    </citation>
    <scope>IDENTIFICATION</scope>
</reference>
<dbReference type="PANTHER" id="PTHR22930:SF269">
    <property type="entry name" value="NUCLEASE HARBI1-LIKE PROTEIN"/>
    <property type="match status" value="1"/>
</dbReference>
<protein>
    <recommendedName>
        <fullName evidence="8">DDE Tnp4 domain-containing protein</fullName>
    </recommendedName>
</protein>
<dbReference type="GO" id="GO:0046872">
    <property type="term" value="F:metal ion binding"/>
    <property type="evidence" value="ECO:0007669"/>
    <property type="project" value="UniProtKB-KW"/>
</dbReference>
<comment type="subcellular location">
    <subcellularLocation>
        <location evidence="2">Nucleus</location>
    </subcellularLocation>
</comment>
<evidence type="ECO:0000256" key="7">
    <source>
        <dbReference type="ARBA" id="ARBA00023242"/>
    </source>
</evidence>
<evidence type="ECO:0000256" key="2">
    <source>
        <dbReference type="ARBA" id="ARBA00004123"/>
    </source>
</evidence>
<evidence type="ECO:0000313" key="9">
    <source>
        <dbReference type="Ensembl" id="ENSNMLP00000009037.1"/>
    </source>
</evidence>
<dbReference type="Pfam" id="PF13359">
    <property type="entry name" value="DDE_Tnp_4"/>
    <property type="match status" value="1"/>
</dbReference>
<dbReference type="InterPro" id="IPR045249">
    <property type="entry name" value="HARBI1-like"/>
</dbReference>
<proteinExistence type="inferred from homology"/>
<name>A0A8C6SPQ9_9GOBI</name>
<keyword evidence="6" id="KW-0378">Hydrolase</keyword>
<comment type="similarity">
    <text evidence="3">Belongs to the HARBI1 family.</text>
</comment>
<organism evidence="9 10">
    <name type="scientific">Neogobius melanostomus</name>
    <name type="common">round goby</name>
    <dbReference type="NCBI Taxonomy" id="47308"/>
    <lineage>
        <taxon>Eukaryota</taxon>
        <taxon>Metazoa</taxon>
        <taxon>Chordata</taxon>
        <taxon>Craniata</taxon>
        <taxon>Vertebrata</taxon>
        <taxon>Euteleostomi</taxon>
        <taxon>Actinopterygii</taxon>
        <taxon>Neopterygii</taxon>
        <taxon>Teleostei</taxon>
        <taxon>Neoteleostei</taxon>
        <taxon>Acanthomorphata</taxon>
        <taxon>Gobiaria</taxon>
        <taxon>Gobiiformes</taxon>
        <taxon>Gobioidei</taxon>
        <taxon>Gobiidae</taxon>
        <taxon>Benthophilinae</taxon>
        <taxon>Neogobiini</taxon>
        <taxon>Neogobius</taxon>
    </lineage>
</organism>